<dbReference type="EMBL" id="CAJVQB010084644">
    <property type="protein sequence ID" value="CAG8846719.1"/>
    <property type="molecule type" value="Genomic_DNA"/>
</dbReference>
<comment type="caution">
    <text evidence="1">The sequence shown here is derived from an EMBL/GenBank/DDBJ whole genome shotgun (WGS) entry which is preliminary data.</text>
</comment>
<sequence>KKDIVDVDKELETIITANGVKFKLSQPQNTDKSNNPFSIMFGHDAILASDKNKINEYLKVDQMPTTTNLLNW</sequence>
<gene>
    <name evidence="1" type="ORF">GMARGA_LOCUS38296</name>
</gene>
<evidence type="ECO:0000313" key="2">
    <source>
        <dbReference type="Proteomes" id="UP000789901"/>
    </source>
</evidence>
<evidence type="ECO:0000313" key="1">
    <source>
        <dbReference type="EMBL" id="CAG8846719.1"/>
    </source>
</evidence>
<keyword evidence="2" id="KW-1185">Reference proteome</keyword>
<protein>
    <submittedName>
        <fullName evidence="1">22974_t:CDS:1</fullName>
    </submittedName>
</protein>
<dbReference type="Proteomes" id="UP000789901">
    <property type="component" value="Unassembled WGS sequence"/>
</dbReference>
<proteinExistence type="predicted"/>
<feature type="non-terminal residue" evidence="1">
    <location>
        <position position="1"/>
    </location>
</feature>
<accession>A0ABN7X3V8</accession>
<name>A0ABN7X3V8_GIGMA</name>
<reference evidence="1 2" key="1">
    <citation type="submission" date="2021-06" db="EMBL/GenBank/DDBJ databases">
        <authorList>
            <person name="Kallberg Y."/>
            <person name="Tangrot J."/>
            <person name="Rosling A."/>
        </authorList>
    </citation>
    <scope>NUCLEOTIDE SEQUENCE [LARGE SCALE GENOMIC DNA]</scope>
    <source>
        <strain evidence="1 2">120-4 pot B 10/14</strain>
    </source>
</reference>
<organism evidence="1 2">
    <name type="scientific">Gigaspora margarita</name>
    <dbReference type="NCBI Taxonomy" id="4874"/>
    <lineage>
        <taxon>Eukaryota</taxon>
        <taxon>Fungi</taxon>
        <taxon>Fungi incertae sedis</taxon>
        <taxon>Mucoromycota</taxon>
        <taxon>Glomeromycotina</taxon>
        <taxon>Glomeromycetes</taxon>
        <taxon>Diversisporales</taxon>
        <taxon>Gigasporaceae</taxon>
        <taxon>Gigaspora</taxon>
    </lineage>
</organism>